<dbReference type="PROSITE" id="PS51257">
    <property type="entry name" value="PROKAR_LIPOPROTEIN"/>
    <property type="match status" value="1"/>
</dbReference>
<dbReference type="PANTHER" id="PTHR42779:SF1">
    <property type="entry name" value="PROTEIN YNJB"/>
    <property type="match status" value="1"/>
</dbReference>
<protein>
    <submittedName>
        <fullName evidence="2">ABC transporter substrate-binding protein</fullName>
    </submittedName>
</protein>
<dbReference type="NCBIfam" id="NF008633">
    <property type="entry name" value="PRK11622.1"/>
    <property type="match status" value="1"/>
</dbReference>
<dbReference type="RefSeq" id="WP_191140837.1">
    <property type="nucleotide sequence ID" value="NZ_JACXAG020000009.1"/>
</dbReference>
<dbReference type="AlphaFoldDB" id="A0A926N6L1"/>
<evidence type="ECO:0000313" key="2">
    <source>
        <dbReference type="EMBL" id="MBD1373174.1"/>
    </source>
</evidence>
<gene>
    <name evidence="2" type="ORF">IC620_12530</name>
</gene>
<reference evidence="2" key="1">
    <citation type="submission" date="2020-09" db="EMBL/GenBank/DDBJ databases">
        <title>A novel bacterium of genus Hazenella, isolated from South China Sea.</title>
        <authorList>
            <person name="Huang H."/>
            <person name="Mo K."/>
            <person name="Hu Y."/>
        </authorList>
    </citation>
    <scope>NUCLEOTIDE SEQUENCE</scope>
    <source>
        <strain evidence="2">IB182357</strain>
    </source>
</reference>
<evidence type="ECO:0000313" key="3">
    <source>
        <dbReference type="Proteomes" id="UP000661691"/>
    </source>
</evidence>
<dbReference type="Gene3D" id="3.40.190.10">
    <property type="entry name" value="Periplasmic binding protein-like II"/>
    <property type="match status" value="2"/>
</dbReference>
<proteinExistence type="predicted"/>
<dbReference type="Pfam" id="PF13416">
    <property type="entry name" value="SBP_bac_8"/>
    <property type="match status" value="1"/>
</dbReference>
<dbReference type="PANTHER" id="PTHR42779">
    <property type="entry name" value="PROTEIN YNJB"/>
    <property type="match status" value="1"/>
</dbReference>
<feature type="chain" id="PRO_5037643764" evidence="1">
    <location>
        <begin position="26"/>
        <end position="413"/>
    </location>
</feature>
<organism evidence="2 3">
    <name type="scientific">Polycladospora coralii</name>
    <dbReference type="NCBI Taxonomy" id="2771432"/>
    <lineage>
        <taxon>Bacteria</taxon>
        <taxon>Bacillati</taxon>
        <taxon>Bacillota</taxon>
        <taxon>Bacilli</taxon>
        <taxon>Bacillales</taxon>
        <taxon>Thermoactinomycetaceae</taxon>
        <taxon>Polycladospora</taxon>
    </lineage>
</organism>
<dbReference type="Proteomes" id="UP000661691">
    <property type="component" value="Unassembled WGS sequence"/>
</dbReference>
<dbReference type="PIRSF" id="PIRSF029172">
    <property type="entry name" value="UCP029172_ABC_sbc_YnjB"/>
    <property type="match status" value="1"/>
</dbReference>
<sequence length="413" mass="47130">MFKGRKIQWLSVITLLLLVTGCSLSDPVQPELKANHSWQEITELAETTQVNMHIWGGSEAVNRYLDEWVKPRLKKTYNIDLNRVPIQDTQDILQKLRIEKQAGKKSGSVDMIWINGENFKLAKEQQLLSSPFVSRLPHYNQYYDQTAKDMIFDFGEPTEGLEAPWGKSQFVFFYDSAKVKKPPQTLAELKEWVTQNPGKFTYPAPPDFTGSAFIRQALYETTGSYEPFTAELDESALTRYTSPLWKSLNEMKPFLWRDGKTYPESIAKLDQLYANGEVWLTMGYDPAKAANQIQKGHFPKTTRSFVLKNGTLSNTHYLAIPFNASNEAGALVTINELLSPAAQMTKYDPNYWGEEMALDIQKLSSEDQKRLREIDRGPAVLPSEVLAKHRVPETSAKLVEQLEQGWKEHVAKQ</sequence>
<comment type="caution">
    <text evidence="2">The sequence shown here is derived from an EMBL/GenBank/DDBJ whole genome shotgun (WGS) entry which is preliminary data.</text>
</comment>
<feature type="signal peptide" evidence="1">
    <location>
        <begin position="1"/>
        <end position="25"/>
    </location>
</feature>
<keyword evidence="3" id="KW-1185">Reference proteome</keyword>
<accession>A0A926N6L1</accession>
<dbReference type="InterPro" id="IPR006059">
    <property type="entry name" value="SBP"/>
</dbReference>
<dbReference type="EMBL" id="JACXAH010000019">
    <property type="protein sequence ID" value="MBD1373174.1"/>
    <property type="molecule type" value="Genomic_DNA"/>
</dbReference>
<keyword evidence="1" id="KW-0732">Signal</keyword>
<dbReference type="InterPro" id="IPR027020">
    <property type="entry name" value="YnjB"/>
</dbReference>
<evidence type="ECO:0000256" key="1">
    <source>
        <dbReference type="SAM" id="SignalP"/>
    </source>
</evidence>
<dbReference type="SUPFAM" id="SSF53850">
    <property type="entry name" value="Periplasmic binding protein-like II"/>
    <property type="match status" value="1"/>
</dbReference>
<name>A0A926N6L1_9BACL</name>